<keyword evidence="2" id="KW-0472">Membrane</keyword>
<keyword evidence="3" id="KW-0328">Glycosyltransferase</keyword>
<evidence type="ECO:0000313" key="6">
    <source>
        <dbReference type="EMBL" id="SEB65187.1"/>
    </source>
</evidence>
<keyword evidence="7" id="KW-1185">Reference proteome</keyword>
<dbReference type="InterPro" id="IPR001173">
    <property type="entry name" value="Glyco_trans_2-like"/>
</dbReference>
<dbReference type="PANTHER" id="PTHR43685">
    <property type="entry name" value="GLYCOSYLTRANSFERASE"/>
    <property type="match status" value="1"/>
</dbReference>
<dbReference type="Pfam" id="PF00535">
    <property type="entry name" value="Glycos_transf_2"/>
    <property type="match status" value="1"/>
</dbReference>
<dbReference type="InterPro" id="IPR050834">
    <property type="entry name" value="Glycosyltransf_2"/>
</dbReference>
<proteinExistence type="inferred from homology"/>
<evidence type="ECO:0000259" key="5">
    <source>
        <dbReference type="Pfam" id="PF00535"/>
    </source>
</evidence>
<evidence type="ECO:0000256" key="3">
    <source>
        <dbReference type="ARBA" id="ARBA00022676"/>
    </source>
</evidence>
<evidence type="ECO:0000256" key="2">
    <source>
        <dbReference type="ARBA" id="ARBA00022519"/>
    </source>
</evidence>
<organism evidence="6 7">
    <name type="scientific">Pseudomonas saponiphila</name>
    <dbReference type="NCBI Taxonomy" id="556534"/>
    <lineage>
        <taxon>Bacteria</taxon>
        <taxon>Pseudomonadati</taxon>
        <taxon>Pseudomonadota</taxon>
        <taxon>Gammaproteobacteria</taxon>
        <taxon>Pseudomonadales</taxon>
        <taxon>Pseudomonadaceae</taxon>
        <taxon>Pseudomonas</taxon>
    </lineage>
</organism>
<dbReference type="InterPro" id="IPR029044">
    <property type="entry name" value="Nucleotide-diphossugar_trans"/>
</dbReference>
<gene>
    <name evidence="6" type="ORF">SAMN05216178_1695</name>
</gene>
<dbReference type="Proteomes" id="UP000198982">
    <property type="component" value="Unassembled WGS sequence"/>
</dbReference>
<dbReference type="Gene3D" id="3.90.550.10">
    <property type="entry name" value="Spore Coat Polysaccharide Biosynthesis Protein SpsA, Chain A"/>
    <property type="match status" value="1"/>
</dbReference>
<protein>
    <submittedName>
        <fullName evidence="6">Glycosyl transferase family 2</fullName>
    </submittedName>
</protein>
<dbReference type="PANTHER" id="PTHR43685:SF5">
    <property type="entry name" value="GLYCOSYLTRANSFERASE EPSE-RELATED"/>
    <property type="match status" value="1"/>
</dbReference>
<dbReference type="GO" id="GO:0016757">
    <property type="term" value="F:glycosyltransferase activity"/>
    <property type="evidence" value="ECO:0007669"/>
    <property type="project" value="UniProtKB-KW"/>
</dbReference>
<dbReference type="AlphaFoldDB" id="A0A1H4L362"/>
<dbReference type="EMBL" id="FNTJ01000001">
    <property type="protein sequence ID" value="SEB65187.1"/>
    <property type="molecule type" value="Genomic_DNA"/>
</dbReference>
<keyword evidence="2" id="KW-1003">Cell membrane</keyword>
<dbReference type="SUPFAM" id="SSF53448">
    <property type="entry name" value="Nucleotide-diphospho-sugar transferases"/>
    <property type="match status" value="1"/>
</dbReference>
<evidence type="ECO:0000256" key="4">
    <source>
        <dbReference type="ARBA" id="ARBA00022679"/>
    </source>
</evidence>
<name>A0A1H4L362_9PSED</name>
<sequence>MGVAKMTAIHPMFSVVMCCNRDDGFLFKAIESVLEQSYSDFEFVIVLNRCTDQLYESVVAIDDLRIVLLRTEIGQLSFNLNVGVNAAKGKYIVRFDADDVCHVDRLKKTCELIEENPDLDMLAGSCRLIDEAGTITGSRILQSEDWRRKLKYNNPFIHPAMVIKRDLILANKGYLGGYQSEDYDLWIRLSKVEGLKCVFTGFPMIDYRISAFQSKGSRLAYSEVASYFFREFLIRPDLQSFIGLFLTSLKAFFRSKK</sequence>
<comment type="similarity">
    <text evidence="1">Belongs to the glycosyltransferase 2 family.</text>
</comment>
<reference evidence="7" key="1">
    <citation type="submission" date="2016-10" db="EMBL/GenBank/DDBJ databases">
        <authorList>
            <person name="Varghese N."/>
            <person name="Submissions S."/>
        </authorList>
    </citation>
    <scope>NUCLEOTIDE SEQUENCE [LARGE SCALE GENOMIC DNA]</scope>
    <source>
        <strain evidence="7">DSM 9751</strain>
    </source>
</reference>
<accession>A0A1H4L362</accession>
<evidence type="ECO:0000313" key="7">
    <source>
        <dbReference type="Proteomes" id="UP000198982"/>
    </source>
</evidence>
<keyword evidence="4 6" id="KW-0808">Transferase</keyword>
<keyword evidence="2" id="KW-0997">Cell inner membrane</keyword>
<feature type="domain" description="Glycosyltransferase 2-like" evidence="5">
    <location>
        <begin position="15"/>
        <end position="151"/>
    </location>
</feature>
<evidence type="ECO:0000256" key="1">
    <source>
        <dbReference type="ARBA" id="ARBA00006739"/>
    </source>
</evidence>